<keyword evidence="2" id="KW-1185">Reference proteome</keyword>
<protein>
    <submittedName>
        <fullName evidence="1">Uncharacterized protein</fullName>
    </submittedName>
</protein>
<name>B9Z4X8_9NEIS</name>
<organism evidence="1 2">
    <name type="scientific">Pseudogulbenkiania ferrooxidans 2002</name>
    <dbReference type="NCBI Taxonomy" id="279714"/>
    <lineage>
        <taxon>Bacteria</taxon>
        <taxon>Pseudomonadati</taxon>
        <taxon>Pseudomonadota</taxon>
        <taxon>Betaproteobacteria</taxon>
        <taxon>Neisseriales</taxon>
        <taxon>Chromobacteriaceae</taxon>
        <taxon>Pseudogulbenkiania</taxon>
    </lineage>
</organism>
<evidence type="ECO:0000313" key="1">
    <source>
        <dbReference type="EMBL" id="EEG08210.1"/>
    </source>
</evidence>
<gene>
    <name evidence="1" type="ORF">FuraDRAFT_2413</name>
</gene>
<comment type="caution">
    <text evidence="1">The sequence shown here is derived from an EMBL/GenBank/DDBJ whole genome shotgun (WGS) entry which is preliminary data.</text>
</comment>
<dbReference type="Proteomes" id="UP000003165">
    <property type="component" value="Unassembled WGS sequence"/>
</dbReference>
<sequence length="154" mass="17249">MEQSIDVFEELQQAAHAFGVPKLAGLMKVHKGTLYNKVSLKKPNALHKPTLSDFIQILDYSRNLRPLKALNSLFNCVTYQLPDMSNVSDEALLDLVNQVHVEAGEAHRSMGDALDDGVVTLDEFKTVERDLHDWIAAILELRSRFKGLVIHAAQ</sequence>
<proteinExistence type="predicted"/>
<evidence type="ECO:0000313" key="2">
    <source>
        <dbReference type="Proteomes" id="UP000003165"/>
    </source>
</evidence>
<dbReference type="Pfam" id="PF06892">
    <property type="entry name" value="Phage_CP76"/>
    <property type="match status" value="1"/>
</dbReference>
<dbReference type="EMBL" id="ACIS01000006">
    <property type="protein sequence ID" value="EEG08210.1"/>
    <property type="molecule type" value="Genomic_DNA"/>
</dbReference>
<dbReference type="GO" id="GO:0003677">
    <property type="term" value="F:DNA binding"/>
    <property type="evidence" value="ECO:0007669"/>
    <property type="project" value="InterPro"/>
</dbReference>
<dbReference type="RefSeq" id="WP_008954433.1">
    <property type="nucleotide sequence ID" value="NZ_ACIS01000006.1"/>
</dbReference>
<accession>B9Z4X8</accession>
<reference evidence="1 2" key="1">
    <citation type="submission" date="2009-02" db="EMBL/GenBank/DDBJ databases">
        <title>Sequencing of the draft genome and assembly of Lutiella nitroferrum 2002.</title>
        <authorList>
            <consortium name="US DOE Joint Genome Institute (JGI-PGF)"/>
            <person name="Lucas S."/>
            <person name="Copeland A."/>
            <person name="Lapidus A."/>
            <person name="Glavina del Rio T."/>
            <person name="Tice H."/>
            <person name="Bruce D."/>
            <person name="Goodwin L."/>
            <person name="Pitluck S."/>
            <person name="Larimer F."/>
            <person name="Land M.L."/>
            <person name="Hauser L."/>
            <person name="Coates J.D."/>
        </authorList>
    </citation>
    <scope>NUCLEOTIDE SEQUENCE [LARGE SCALE GENOMIC DNA]</scope>
    <source>
        <strain evidence="1 2">2002</strain>
    </source>
</reference>
<dbReference type="InterPro" id="IPR009679">
    <property type="entry name" value="Phage_186_CII-like"/>
</dbReference>
<dbReference type="AlphaFoldDB" id="B9Z4X8"/>
<dbReference type="eggNOG" id="ENOG50318P9">
    <property type="taxonomic scope" value="Bacteria"/>
</dbReference>